<gene>
    <name evidence="2" type="ORF">GMORB2_2280</name>
</gene>
<organism evidence="2 3">
    <name type="scientific">Geosmithia morbida</name>
    <dbReference type="NCBI Taxonomy" id="1094350"/>
    <lineage>
        <taxon>Eukaryota</taxon>
        <taxon>Fungi</taxon>
        <taxon>Dikarya</taxon>
        <taxon>Ascomycota</taxon>
        <taxon>Pezizomycotina</taxon>
        <taxon>Sordariomycetes</taxon>
        <taxon>Hypocreomycetidae</taxon>
        <taxon>Hypocreales</taxon>
        <taxon>Bionectriaceae</taxon>
        <taxon>Geosmithia</taxon>
    </lineage>
</organism>
<evidence type="ECO:0000259" key="1">
    <source>
        <dbReference type="PROSITE" id="PS50181"/>
    </source>
</evidence>
<dbReference type="RefSeq" id="XP_035319970.1">
    <property type="nucleotide sequence ID" value="XM_035464260.1"/>
</dbReference>
<dbReference type="AlphaFoldDB" id="A0A9P4YTA4"/>
<feature type="domain" description="F-box" evidence="1">
    <location>
        <begin position="66"/>
        <end position="115"/>
    </location>
</feature>
<dbReference type="GeneID" id="55968510"/>
<dbReference type="PROSITE" id="PS50181">
    <property type="entry name" value="FBOX"/>
    <property type="match status" value="1"/>
</dbReference>
<name>A0A9P4YTA4_9HYPO</name>
<evidence type="ECO:0000313" key="3">
    <source>
        <dbReference type="Proteomes" id="UP000749293"/>
    </source>
</evidence>
<dbReference type="EMBL" id="JAANYQ010000013">
    <property type="protein sequence ID" value="KAF4121318.1"/>
    <property type="molecule type" value="Genomic_DNA"/>
</dbReference>
<dbReference type="Proteomes" id="UP000749293">
    <property type="component" value="Unassembled WGS sequence"/>
</dbReference>
<proteinExistence type="predicted"/>
<comment type="caution">
    <text evidence="2">The sequence shown here is derived from an EMBL/GenBank/DDBJ whole genome shotgun (WGS) entry which is preliminary data.</text>
</comment>
<reference evidence="2" key="1">
    <citation type="submission" date="2020-03" db="EMBL/GenBank/DDBJ databases">
        <title>Site-based positive gene gene selection in Geosmithia morbida across the United States reveals a broad range of putative effectors and factors for local host and environmental adapation.</title>
        <authorList>
            <person name="Onufrak A."/>
            <person name="Murdoch R.W."/>
            <person name="Gazis R."/>
            <person name="Huff M."/>
            <person name="Staton M."/>
            <person name="Klingeman W."/>
            <person name="Hadziabdic D."/>
        </authorList>
    </citation>
    <scope>NUCLEOTIDE SEQUENCE</scope>
    <source>
        <strain evidence="2">1262</strain>
    </source>
</reference>
<dbReference type="InterPro" id="IPR001810">
    <property type="entry name" value="F-box_dom"/>
</dbReference>
<protein>
    <recommendedName>
        <fullName evidence="1">F-box domain-containing protein</fullName>
    </recommendedName>
</protein>
<dbReference type="SUPFAM" id="SSF81383">
    <property type="entry name" value="F-box domain"/>
    <property type="match status" value="1"/>
</dbReference>
<keyword evidence="3" id="KW-1185">Reference proteome</keyword>
<dbReference type="Pfam" id="PF00646">
    <property type="entry name" value="F-box"/>
    <property type="match status" value="1"/>
</dbReference>
<dbReference type="InterPro" id="IPR036047">
    <property type="entry name" value="F-box-like_dom_sf"/>
</dbReference>
<accession>A0A9P4YTA4</accession>
<sequence length="516" mass="59365">MAVISGLPLVVAAAFLDSRVVEHGKLQRYEHDLMPSAATIGSSHRNRFPGHAAEKMIDADEGPKPRLGLLDMPNEMLLEIMAHLPLSGLYCLRQTSFLFMQLFSRPEFNHLHEQVPDGIPPDRDLTRPDVGWAKFRISCLSAKDRYHLSVQVQRHLYCAPCLEKHDSGMLDRALERYSEPVECAGCNMNHALALFRQEDIRLKRLDGRRLSCMGRYGTVTPCKHGQAKVVKWPEIEGRYNTRGINPDSEIRPALCHSICGNLWHRPGGYDPRLGRDVVDTVSEFPRLVIGRHSWRLPPMRAMIGFGWDFPLLDVDTADPPSLHEIRTALVKQLTERRAALNIQKRCRHITFDQLRDLARRGFCGGIEPNGPLPYDPQTRRRSACCSCHVEPWKACRVCGAMYFWSWTGGRVYLSYRYYWNAYGAASPGWVFLLDEVHQRKHLDAQGKHVLWCDSPSCHTNRMHRWEAIVKADCINEERALMSRDDNRILDEIPFPATDYREMKRMSLGTHKFLEFW</sequence>
<dbReference type="OrthoDB" id="3219396at2759"/>
<evidence type="ECO:0000313" key="2">
    <source>
        <dbReference type="EMBL" id="KAF4121318.1"/>
    </source>
</evidence>